<keyword evidence="2" id="KW-0472">Membrane</keyword>
<evidence type="ECO:0000313" key="3">
    <source>
        <dbReference type="EMBL" id="MEJ2860715.1"/>
    </source>
</evidence>
<gene>
    <name evidence="3" type="ORF">WCD58_06085</name>
</gene>
<evidence type="ECO:0008006" key="5">
    <source>
        <dbReference type="Google" id="ProtNLM"/>
    </source>
</evidence>
<reference evidence="3 4" key="1">
    <citation type="submission" date="2024-03" db="EMBL/GenBank/DDBJ databases">
        <title>Actinomycetospora sp. OC33-EN07, a novel actinomycete isolated from wild orchid (Aerides multiflora).</title>
        <authorList>
            <person name="Suriyachadkun C."/>
        </authorList>
    </citation>
    <scope>NUCLEOTIDE SEQUENCE [LARGE SCALE GENOMIC DNA]</scope>
    <source>
        <strain evidence="3 4">OC33-EN07</strain>
    </source>
</reference>
<dbReference type="RefSeq" id="WP_337700530.1">
    <property type="nucleotide sequence ID" value="NZ_JBBEGM010000001.1"/>
</dbReference>
<feature type="transmembrane region" description="Helical" evidence="2">
    <location>
        <begin position="43"/>
        <end position="61"/>
    </location>
</feature>
<evidence type="ECO:0000256" key="1">
    <source>
        <dbReference type="SAM" id="MobiDB-lite"/>
    </source>
</evidence>
<proteinExistence type="predicted"/>
<keyword evidence="4" id="KW-1185">Reference proteome</keyword>
<comment type="caution">
    <text evidence="3">The sequence shown here is derived from an EMBL/GenBank/DDBJ whole genome shotgun (WGS) entry which is preliminary data.</text>
</comment>
<dbReference type="Proteomes" id="UP001369736">
    <property type="component" value="Unassembled WGS sequence"/>
</dbReference>
<keyword evidence="2" id="KW-1133">Transmembrane helix</keyword>
<evidence type="ECO:0000256" key="2">
    <source>
        <dbReference type="SAM" id="Phobius"/>
    </source>
</evidence>
<accession>A0ABU8M1H1</accession>
<feature type="compositionally biased region" description="Basic and acidic residues" evidence="1">
    <location>
        <begin position="1"/>
        <end position="14"/>
    </location>
</feature>
<evidence type="ECO:0000313" key="4">
    <source>
        <dbReference type="Proteomes" id="UP001369736"/>
    </source>
</evidence>
<sequence length="97" mass="10786">MDDRQRDPAADARRRALSAAARRDAEGGSGLSRRVRPDERRRYVFQVWTTSAFAVAWLVVFVLTGSWIFLALAGGFLVLTVLAALALRTLRTPTPRT</sequence>
<feature type="transmembrane region" description="Helical" evidence="2">
    <location>
        <begin position="67"/>
        <end position="87"/>
    </location>
</feature>
<protein>
    <recommendedName>
        <fullName evidence="5">DUF3040 family protein</fullName>
    </recommendedName>
</protein>
<dbReference type="EMBL" id="JBBEGM010000001">
    <property type="protein sequence ID" value="MEJ2860715.1"/>
    <property type="molecule type" value="Genomic_DNA"/>
</dbReference>
<organism evidence="3 4">
    <name type="scientific">Actinomycetospora flava</name>
    <dbReference type="NCBI Taxonomy" id="3129232"/>
    <lineage>
        <taxon>Bacteria</taxon>
        <taxon>Bacillati</taxon>
        <taxon>Actinomycetota</taxon>
        <taxon>Actinomycetes</taxon>
        <taxon>Pseudonocardiales</taxon>
        <taxon>Pseudonocardiaceae</taxon>
        <taxon>Actinomycetospora</taxon>
    </lineage>
</organism>
<feature type="region of interest" description="Disordered" evidence="1">
    <location>
        <begin position="1"/>
        <end position="33"/>
    </location>
</feature>
<name>A0ABU8M1H1_9PSEU</name>
<keyword evidence="2" id="KW-0812">Transmembrane</keyword>